<dbReference type="EMBL" id="AP027041">
    <property type="protein sequence ID" value="BDU17323.1"/>
    <property type="molecule type" value="Genomic_DNA"/>
</dbReference>
<evidence type="ECO:0000313" key="6">
    <source>
        <dbReference type="EMBL" id="BDU17323.1"/>
    </source>
</evidence>
<keyword evidence="7" id="KW-1185">Reference proteome</keyword>
<feature type="signal peptide" evidence="4">
    <location>
        <begin position="1"/>
        <end position="23"/>
    </location>
</feature>
<organism evidence="6 7">
    <name type="scientific">Lysobacter auxotrophicus</name>
    <dbReference type="NCBI Taxonomy" id="2992573"/>
    <lineage>
        <taxon>Bacteria</taxon>
        <taxon>Pseudomonadati</taxon>
        <taxon>Pseudomonadota</taxon>
        <taxon>Gammaproteobacteria</taxon>
        <taxon>Lysobacterales</taxon>
        <taxon>Lysobacteraceae</taxon>
        <taxon>Lysobacter</taxon>
    </lineage>
</organism>
<gene>
    <name evidence="6" type="ORF">LA521A_25240</name>
</gene>
<dbReference type="InterPro" id="IPR011992">
    <property type="entry name" value="EF-hand-dom_pair"/>
</dbReference>
<proteinExistence type="predicted"/>
<dbReference type="Pfam" id="PF13499">
    <property type="entry name" value="EF-hand_7"/>
    <property type="match status" value="1"/>
</dbReference>
<feature type="domain" description="EF-hand" evidence="5">
    <location>
        <begin position="43"/>
        <end position="78"/>
    </location>
</feature>
<evidence type="ECO:0000256" key="3">
    <source>
        <dbReference type="SAM" id="MobiDB-lite"/>
    </source>
</evidence>
<evidence type="ECO:0000313" key="7">
    <source>
        <dbReference type="Proteomes" id="UP001317822"/>
    </source>
</evidence>
<dbReference type="Gene3D" id="1.10.238.10">
    <property type="entry name" value="EF-hand"/>
    <property type="match status" value="2"/>
</dbReference>
<evidence type="ECO:0000259" key="5">
    <source>
        <dbReference type="PROSITE" id="PS50222"/>
    </source>
</evidence>
<protein>
    <submittedName>
        <fullName evidence="6">EF-hand domain-containing protein</fullName>
    </submittedName>
</protein>
<evidence type="ECO:0000256" key="1">
    <source>
        <dbReference type="ARBA" id="ARBA00022723"/>
    </source>
</evidence>
<feature type="compositionally biased region" description="Basic and acidic residues" evidence="3">
    <location>
        <begin position="132"/>
        <end position="146"/>
    </location>
</feature>
<keyword evidence="4" id="KW-0732">Signal</keyword>
<evidence type="ECO:0000256" key="4">
    <source>
        <dbReference type="SAM" id="SignalP"/>
    </source>
</evidence>
<dbReference type="Pfam" id="PF13202">
    <property type="entry name" value="EF-hand_5"/>
    <property type="match status" value="1"/>
</dbReference>
<dbReference type="InterPro" id="IPR018247">
    <property type="entry name" value="EF_Hand_1_Ca_BS"/>
</dbReference>
<dbReference type="PROSITE" id="PS50222">
    <property type="entry name" value="EF_HAND_2"/>
    <property type="match status" value="2"/>
</dbReference>
<accession>A0ABM8DFH7</accession>
<dbReference type="SUPFAM" id="SSF47473">
    <property type="entry name" value="EF-hand"/>
    <property type="match status" value="1"/>
</dbReference>
<dbReference type="PANTHER" id="PTHR10827">
    <property type="entry name" value="RETICULOCALBIN"/>
    <property type="match status" value="1"/>
</dbReference>
<feature type="domain" description="EF-hand" evidence="5">
    <location>
        <begin position="106"/>
        <end position="141"/>
    </location>
</feature>
<dbReference type="RefSeq" id="WP_281779264.1">
    <property type="nucleotide sequence ID" value="NZ_AP027041.1"/>
</dbReference>
<keyword evidence="1" id="KW-0479">Metal-binding</keyword>
<reference evidence="6 7" key="1">
    <citation type="journal article" date="2023" name="Int. J. Syst. Evol. Microbiol.">
        <title>Physiological and genomic analyses of cobalamin (vitamin B12)-auxotrophy of Lysobacter auxotrophicus sp. nov., a methionine-auxotrophic chitinolytic bacterium isolated from chitin-treated soil.</title>
        <authorList>
            <person name="Saito A."/>
            <person name="Dohra H."/>
            <person name="Hamada M."/>
            <person name="Moriuchi R."/>
            <person name="Kotsuchibashi Y."/>
            <person name="Mori K."/>
        </authorList>
    </citation>
    <scope>NUCLEOTIDE SEQUENCE [LARGE SCALE GENOMIC DNA]</scope>
    <source>
        <strain evidence="6 7">5-21a</strain>
    </source>
</reference>
<evidence type="ECO:0000256" key="2">
    <source>
        <dbReference type="ARBA" id="ARBA00022737"/>
    </source>
</evidence>
<dbReference type="PANTHER" id="PTHR10827:SF98">
    <property type="entry name" value="45 KDA CALCIUM-BINDING PROTEIN"/>
    <property type="match status" value="1"/>
</dbReference>
<keyword evidence="2" id="KW-0677">Repeat</keyword>
<dbReference type="Proteomes" id="UP001317822">
    <property type="component" value="Chromosome"/>
</dbReference>
<dbReference type="InterPro" id="IPR002048">
    <property type="entry name" value="EF_hand_dom"/>
</dbReference>
<sequence>MKSGNSMALWLGVLLLAPAAAMAGDDKAKLMDTNSDGMVSSAEHAAGAKTMFTQMDANSDGKVTAAEMDAFHASKMAGKGDKMKMSSAEKIKKIDTDGDGAISAAEHDAGSAQMFTRMDTNGDGNLTAAEMKAGHDKEMRSAKSGP</sequence>
<feature type="region of interest" description="Disordered" evidence="3">
    <location>
        <begin position="108"/>
        <end position="146"/>
    </location>
</feature>
<name>A0ABM8DFH7_9GAMM</name>
<feature type="chain" id="PRO_5045826064" evidence="4">
    <location>
        <begin position="24"/>
        <end position="146"/>
    </location>
</feature>
<dbReference type="PROSITE" id="PS00018">
    <property type="entry name" value="EF_HAND_1"/>
    <property type="match status" value="2"/>
</dbReference>